<dbReference type="InterPro" id="IPR003594">
    <property type="entry name" value="HATPase_dom"/>
</dbReference>
<organism evidence="9 10">
    <name type="scientific">Paraburkholderia kururiensis</name>
    <dbReference type="NCBI Taxonomy" id="984307"/>
    <lineage>
        <taxon>Bacteria</taxon>
        <taxon>Pseudomonadati</taxon>
        <taxon>Pseudomonadota</taxon>
        <taxon>Betaproteobacteria</taxon>
        <taxon>Burkholderiales</taxon>
        <taxon>Burkholderiaceae</taxon>
        <taxon>Paraburkholderia</taxon>
    </lineage>
</organism>
<keyword evidence="3" id="KW-0597">Phosphoprotein</keyword>
<dbReference type="Pfam" id="PF02518">
    <property type="entry name" value="HATPase_c"/>
    <property type="match status" value="1"/>
</dbReference>
<name>A0ABZ0WHS2_9BURK</name>
<evidence type="ECO:0000313" key="9">
    <source>
        <dbReference type="EMBL" id="WQD76916.1"/>
    </source>
</evidence>
<feature type="transmembrane region" description="Helical" evidence="7">
    <location>
        <begin position="306"/>
        <end position="326"/>
    </location>
</feature>
<dbReference type="EMBL" id="CP139965">
    <property type="protein sequence ID" value="WQD76916.1"/>
    <property type="molecule type" value="Genomic_DNA"/>
</dbReference>
<dbReference type="InterPro" id="IPR036890">
    <property type="entry name" value="HATPase_C_sf"/>
</dbReference>
<feature type="compositionally biased region" description="Polar residues" evidence="6">
    <location>
        <begin position="526"/>
        <end position="536"/>
    </location>
</feature>
<evidence type="ECO:0000256" key="1">
    <source>
        <dbReference type="ARBA" id="ARBA00000085"/>
    </source>
</evidence>
<keyword evidence="5" id="KW-0418">Kinase</keyword>
<dbReference type="Gene3D" id="3.30.565.10">
    <property type="entry name" value="Histidine kinase-like ATPase, C-terminal domain"/>
    <property type="match status" value="1"/>
</dbReference>
<sequence length="815" mass="85998">MHAEDASMPAGMAREWPTLGVVLVLLALVLTTSGALRRADLFFFDLAQPLLQESSPTRIVLAAIDDASVKALGGWPVKRKDYAAAIDRLTAAGVGAVGLDVAMPNRGRLQPSGDEPLAQAMTRNGRVVLPLVVADASDATALTASAIRPVIKPATPMADAAFAIAEANAAPDADGVARSFYLREGAPSAVYEHMSVSLLRASGVPVPPCGEPLEREAQRWFGACRRYVPLGPAPSYASFPFVDVLEGRVAPSLLKGAIVLIGPTTSTADTHLVTPGRARPPLSGVEFLAEATQALASGSLVRDASWVGQLLFSLCVLPLLCAAQFALGPRAGLLAALALALAACLASLVLLKAAHVFFFPSTAAATCLAAYPLCAWRRQEALLRYLGEAAASAMAEPGLPGEFVTHRRAIDPLHRRVLAMSAVIARLRRSARFISEWMNSLPEATLVVASSGVVMLANRKALGLYPSDAYPAHSPPRPAGRLAVDVLRDMTASEHAVEYVREALRRLTGSDGAGVATEGPVKAGTSAGTNAGTSADDNPRHDGFEPMNSMEIVDGKRRSLLIKCAVVPAPHASDAALIFHVADVTPMRTAERQRDSALRFLSHDIRSPQTAVLALIEQRRHAPAELPEARFMELVAHYAQSALTLADQFLFLARAEGRPPAASTVDLALLLGDAVDDLWPQASAKHTAVRLNAEPGMLVVADAPLLRRAFANLIDNAVKFGPPGATVRVTAGEREGRWAVTIADNGPGIPADQIPNLFTEFFRLPSEHPAPGHGLGLAFVKHVIDTLGGQIHVESDVGHGCVFTLLLPKKSGAPE</sequence>
<dbReference type="RefSeq" id="WP_114808982.1">
    <property type="nucleotide sequence ID" value="NZ_CP139965.1"/>
</dbReference>
<keyword evidence="4" id="KW-0808">Transferase</keyword>
<dbReference type="PIRSF" id="PIRSF037347">
    <property type="entry name" value="STHK_CHASE2_PAS_prd"/>
    <property type="match status" value="1"/>
</dbReference>
<keyword evidence="7" id="KW-0472">Membrane</keyword>
<gene>
    <name evidence="9" type="ORF">U0042_22985</name>
</gene>
<dbReference type="InterPro" id="IPR036097">
    <property type="entry name" value="HisK_dim/P_sf"/>
</dbReference>
<protein>
    <recommendedName>
        <fullName evidence="2">histidine kinase</fullName>
        <ecNumber evidence="2">2.7.13.3</ecNumber>
    </recommendedName>
</protein>
<evidence type="ECO:0000256" key="7">
    <source>
        <dbReference type="SAM" id="Phobius"/>
    </source>
</evidence>
<dbReference type="CDD" id="cd00082">
    <property type="entry name" value="HisKA"/>
    <property type="match status" value="1"/>
</dbReference>
<reference evidence="9 10" key="1">
    <citation type="submission" date="2023-12" db="EMBL/GenBank/DDBJ databases">
        <title>Genome sequencing and assembly of bacterial species from a model synthetic community.</title>
        <authorList>
            <person name="Hogle S.L."/>
        </authorList>
    </citation>
    <scope>NUCLEOTIDE SEQUENCE [LARGE SCALE GENOMIC DNA]</scope>
    <source>
        <strain evidence="9 10">HAMBI 2494</strain>
    </source>
</reference>
<dbReference type="Pfam" id="PF05226">
    <property type="entry name" value="CHASE2"/>
    <property type="match status" value="1"/>
</dbReference>
<dbReference type="EC" id="2.7.13.3" evidence="2"/>
<evidence type="ECO:0000313" key="10">
    <source>
        <dbReference type="Proteomes" id="UP001325479"/>
    </source>
</evidence>
<feature type="region of interest" description="Disordered" evidence="6">
    <location>
        <begin position="510"/>
        <end position="543"/>
    </location>
</feature>
<dbReference type="InterPro" id="IPR007890">
    <property type="entry name" value="CHASE2"/>
</dbReference>
<evidence type="ECO:0000256" key="4">
    <source>
        <dbReference type="ARBA" id="ARBA00022679"/>
    </source>
</evidence>
<comment type="catalytic activity">
    <reaction evidence="1">
        <text>ATP + protein L-histidine = ADP + protein N-phospho-L-histidine.</text>
        <dbReference type="EC" id="2.7.13.3"/>
    </reaction>
</comment>
<keyword evidence="7" id="KW-1133">Transmembrane helix</keyword>
<dbReference type="InterPro" id="IPR004358">
    <property type="entry name" value="Sig_transdc_His_kin-like_C"/>
</dbReference>
<evidence type="ECO:0000256" key="3">
    <source>
        <dbReference type="ARBA" id="ARBA00022553"/>
    </source>
</evidence>
<proteinExistence type="predicted"/>
<dbReference type="SMART" id="SM01080">
    <property type="entry name" value="CHASE2"/>
    <property type="match status" value="1"/>
</dbReference>
<feature type="transmembrane region" description="Helical" evidence="7">
    <location>
        <begin position="357"/>
        <end position="376"/>
    </location>
</feature>
<evidence type="ECO:0000259" key="8">
    <source>
        <dbReference type="PROSITE" id="PS50109"/>
    </source>
</evidence>
<feature type="domain" description="Histidine kinase" evidence="8">
    <location>
        <begin position="600"/>
        <end position="811"/>
    </location>
</feature>
<dbReference type="SUPFAM" id="SSF55874">
    <property type="entry name" value="ATPase domain of HSP90 chaperone/DNA topoisomerase II/histidine kinase"/>
    <property type="match status" value="1"/>
</dbReference>
<keyword evidence="10" id="KW-1185">Reference proteome</keyword>
<dbReference type="InterPro" id="IPR005467">
    <property type="entry name" value="His_kinase_dom"/>
</dbReference>
<evidence type="ECO:0000256" key="6">
    <source>
        <dbReference type="SAM" id="MobiDB-lite"/>
    </source>
</evidence>
<evidence type="ECO:0000256" key="2">
    <source>
        <dbReference type="ARBA" id="ARBA00012438"/>
    </source>
</evidence>
<dbReference type="CDD" id="cd00075">
    <property type="entry name" value="HATPase"/>
    <property type="match status" value="1"/>
</dbReference>
<keyword evidence="7" id="KW-0812">Transmembrane</keyword>
<dbReference type="InterPro" id="IPR017181">
    <property type="entry name" value="Sig_transdc_His_kin_CHASE2"/>
</dbReference>
<dbReference type="PANTHER" id="PTHR43047">
    <property type="entry name" value="TWO-COMPONENT HISTIDINE PROTEIN KINASE"/>
    <property type="match status" value="1"/>
</dbReference>
<dbReference type="PROSITE" id="PS50109">
    <property type="entry name" value="HIS_KIN"/>
    <property type="match status" value="1"/>
</dbReference>
<dbReference type="PRINTS" id="PR00344">
    <property type="entry name" value="BCTRLSENSOR"/>
</dbReference>
<evidence type="ECO:0000256" key="5">
    <source>
        <dbReference type="ARBA" id="ARBA00022777"/>
    </source>
</evidence>
<accession>A0ABZ0WHS2</accession>
<dbReference type="InterPro" id="IPR003661">
    <property type="entry name" value="HisK_dim/P_dom"/>
</dbReference>
<dbReference type="SMART" id="SM00387">
    <property type="entry name" value="HATPase_c"/>
    <property type="match status" value="1"/>
</dbReference>
<dbReference type="SUPFAM" id="SSF47384">
    <property type="entry name" value="Homodimeric domain of signal transducing histidine kinase"/>
    <property type="match status" value="1"/>
</dbReference>
<dbReference type="PANTHER" id="PTHR43047:SF72">
    <property type="entry name" value="OSMOSENSING HISTIDINE PROTEIN KINASE SLN1"/>
    <property type="match status" value="1"/>
</dbReference>
<dbReference type="Proteomes" id="UP001325479">
    <property type="component" value="Chromosome"/>
</dbReference>
<feature type="transmembrane region" description="Helical" evidence="7">
    <location>
        <begin position="333"/>
        <end position="351"/>
    </location>
</feature>